<comment type="caution">
    <text evidence="2">The sequence shown here is derived from an EMBL/GenBank/DDBJ whole genome shotgun (WGS) entry which is preliminary data.</text>
</comment>
<feature type="region of interest" description="Disordered" evidence="1">
    <location>
        <begin position="429"/>
        <end position="517"/>
    </location>
</feature>
<feature type="compositionally biased region" description="Basic residues" evidence="1">
    <location>
        <begin position="489"/>
        <end position="500"/>
    </location>
</feature>
<feature type="compositionally biased region" description="Basic and acidic residues" evidence="1">
    <location>
        <begin position="472"/>
        <end position="488"/>
    </location>
</feature>
<sequence length="545" mass="62612">MKVRKSNVKTSIKSLHIDCLTNLKNRYNLKNMYHSRQYNDESYATHLQSCQQDKVVKLLSAIEGSKARMYRNFTGDETASNSSSTETYRGRYCDTSESSSSAISFNSISSYGRFQEIGGPRRMNETFERRRLANPIAMSLLPGDLLPRDKFEFQENYPQHTNDSLYAKRLSRQDNEGISLHHEYKNQLEGRKSGLPGTIFAGTSEDIMDGKDTFQSSTKTEENKTNTVEKSNADNVNIPMYGKDFARSLSGLTIPQEEDTNHSASPIASNDTSTSDAATNNVPPTSAFANNEMLVSMLLKQLSESYFARPSTEFYHPSFLSNILEVSGNNVSSQDFLLPSASLLLQILHQQQMNHQQKVSNSYSTIPEYQQLPDELQNWISSVLSQEINAQLYEEHHHAMLTYQQIQNQINDLHENFKRIIDGFRLHQEQHRKHRNNEKQFRRKQGKRIKSSNSTDQPQDAQKNPSKRKSTSHVEHNCSGKNHIEERKERKKKRKRRHNKRTNDLDDDSTIKTSSPRLESAFKRFNAKFDEFTLSCMEQVGYTGE</sequence>
<gene>
    <name evidence="2" type="ORF">CTEN210_18242</name>
</gene>
<feature type="compositionally biased region" description="Basic residues" evidence="1">
    <location>
        <begin position="430"/>
        <end position="450"/>
    </location>
</feature>
<feature type="region of interest" description="Disordered" evidence="1">
    <location>
        <begin position="202"/>
        <end position="229"/>
    </location>
</feature>
<feature type="region of interest" description="Disordered" evidence="1">
    <location>
        <begin position="256"/>
        <end position="284"/>
    </location>
</feature>
<evidence type="ECO:0000256" key="1">
    <source>
        <dbReference type="SAM" id="MobiDB-lite"/>
    </source>
</evidence>
<feature type="region of interest" description="Disordered" evidence="1">
    <location>
        <begin position="75"/>
        <end position="99"/>
    </location>
</feature>
<dbReference type="EMBL" id="BLLK01000075">
    <property type="protein sequence ID" value="GFH61765.1"/>
    <property type="molecule type" value="Genomic_DNA"/>
</dbReference>
<accession>A0AAD3DEX9</accession>
<organism evidence="2 3">
    <name type="scientific">Chaetoceros tenuissimus</name>
    <dbReference type="NCBI Taxonomy" id="426638"/>
    <lineage>
        <taxon>Eukaryota</taxon>
        <taxon>Sar</taxon>
        <taxon>Stramenopiles</taxon>
        <taxon>Ochrophyta</taxon>
        <taxon>Bacillariophyta</taxon>
        <taxon>Coscinodiscophyceae</taxon>
        <taxon>Chaetocerotophycidae</taxon>
        <taxon>Chaetocerotales</taxon>
        <taxon>Chaetocerotaceae</taxon>
        <taxon>Chaetoceros</taxon>
    </lineage>
</organism>
<evidence type="ECO:0000313" key="2">
    <source>
        <dbReference type="EMBL" id="GFH61765.1"/>
    </source>
</evidence>
<protein>
    <submittedName>
        <fullName evidence="2">Uncharacterized protein</fullName>
    </submittedName>
</protein>
<dbReference type="AlphaFoldDB" id="A0AAD3DEX9"/>
<keyword evidence="3" id="KW-1185">Reference proteome</keyword>
<evidence type="ECO:0000313" key="3">
    <source>
        <dbReference type="Proteomes" id="UP001054902"/>
    </source>
</evidence>
<feature type="compositionally biased region" description="Polar residues" evidence="1">
    <location>
        <begin position="75"/>
        <end position="87"/>
    </location>
</feature>
<feature type="compositionally biased region" description="Polar residues" evidence="1">
    <location>
        <begin position="262"/>
        <end position="284"/>
    </location>
</feature>
<name>A0AAD3DEX9_9STRA</name>
<proteinExistence type="predicted"/>
<dbReference type="Proteomes" id="UP001054902">
    <property type="component" value="Unassembled WGS sequence"/>
</dbReference>
<reference evidence="2 3" key="1">
    <citation type="journal article" date="2021" name="Sci. Rep.">
        <title>The genome of the diatom Chaetoceros tenuissimus carries an ancient integrated fragment of an extant virus.</title>
        <authorList>
            <person name="Hongo Y."/>
            <person name="Kimura K."/>
            <person name="Takaki Y."/>
            <person name="Yoshida Y."/>
            <person name="Baba S."/>
            <person name="Kobayashi G."/>
            <person name="Nagasaki K."/>
            <person name="Hano T."/>
            <person name="Tomaru Y."/>
        </authorList>
    </citation>
    <scope>NUCLEOTIDE SEQUENCE [LARGE SCALE GENOMIC DNA]</scope>
    <source>
        <strain evidence="2 3">NIES-3715</strain>
    </source>
</reference>
<feature type="compositionally biased region" description="Polar residues" evidence="1">
    <location>
        <begin position="451"/>
        <end position="464"/>
    </location>
</feature>